<dbReference type="EMBL" id="BPLR01016433">
    <property type="protein sequence ID" value="GIY83821.1"/>
    <property type="molecule type" value="Genomic_DNA"/>
</dbReference>
<comment type="caution">
    <text evidence="2">The sequence shown here is derived from an EMBL/GenBank/DDBJ whole genome shotgun (WGS) entry which is preliminary data.</text>
</comment>
<feature type="region of interest" description="Disordered" evidence="1">
    <location>
        <begin position="30"/>
        <end position="51"/>
    </location>
</feature>
<accession>A0AAV4WPF6</accession>
<sequence length="86" mass="9573">MCNSKVKLNQLQQKTCFRKIFFSSLLNGDRASRQTKASRSGRSSENRVNVALPNGVTQCATDDNGPLTAFAHSLQRHGQHSKKKKL</sequence>
<evidence type="ECO:0000313" key="2">
    <source>
        <dbReference type="EMBL" id="GIY83821.1"/>
    </source>
</evidence>
<gene>
    <name evidence="2" type="ORF">CEXT_561601</name>
</gene>
<dbReference type="Proteomes" id="UP001054945">
    <property type="component" value="Unassembled WGS sequence"/>
</dbReference>
<organism evidence="2 3">
    <name type="scientific">Caerostris extrusa</name>
    <name type="common">Bark spider</name>
    <name type="synonym">Caerostris bankana</name>
    <dbReference type="NCBI Taxonomy" id="172846"/>
    <lineage>
        <taxon>Eukaryota</taxon>
        <taxon>Metazoa</taxon>
        <taxon>Ecdysozoa</taxon>
        <taxon>Arthropoda</taxon>
        <taxon>Chelicerata</taxon>
        <taxon>Arachnida</taxon>
        <taxon>Araneae</taxon>
        <taxon>Araneomorphae</taxon>
        <taxon>Entelegynae</taxon>
        <taxon>Araneoidea</taxon>
        <taxon>Araneidae</taxon>
        <taxon>Caerostris</taxon>
    </lineage>
</organism>
<proteinExistence type="predicted"/>
<reference evidence="2 3" key="1">
    <citation type="submission" date="2021-06" db="EMBL/GenBank/DDBJ databases">
        <title>Caerostris extrusa draft genome.</title>
        <authorList>
            <person name="Kono N."/>
            <person name="Arakawa K."/>
        </authorList>
    </citation>
    <scope>NUCLEOTIDE SEQUENCE [LARGE SCALE GENOMIC DNA]</scope>
</reference>
<protein>
    <submittedName>
        <fullName evidence="2">Uncharacterized protein</fullName>
    </submittedName>
</protein>
<name>A0AAV4WPF6_CAEEX</name>
<keyword evidence="3" id="KW-1185">Reference proteome</keyword>
<feature type="compositionally biased region" description="Polar residues" evidence="1">
    <location>
        <begin position="34"/>
        <end position="47"/>
    </location>
</feature>
<dbReference type="AlphaFoldDB" id="A0AAV4WPF6"/>
<evidence type="ECO:0000313" key="3">
    <source>
        <dbReference type="Proteomes" id="UP001054945"/>
    </source>
</evidence>
<evidence type="ECO:0000256" key="1">
    <source>
        <dbReference type="SAM" id="MobiDB-lite"/>
    </source>
</evidence>